<dbReference type="PANTHER" id="PTHR21368">
    <property type="entry name" value="50S RIBOSOMAL PROTEIN L9"/>
    <property type="match status" value="1"/>
</dbReference>
<comment type="similarity">
    <text evidence="1 7">Belongs to the bacterial ribosomal protein bL9 family.</text>
</comment>
<dbReference type="InterPro" id="IPR036935">
    <property type="entry name" value="Ribosomal_bL9_N_sf"/>
</dbReference>
<protein>
    <recommendedName>
        <fullName evidence="6 7">Large ribosomal subunit protein bL9</fullName>
    </recommendedName>
</protein>
<evidence type="ECO:0000256" key="5">
    <source>
        <dbReference type="ARBA" id="ARBA00023274"/>
    </source>
</evidence>
<dbReference type="InterPro" id="IPR036791">
    <property type="entry name" value="Ribosomal_bL9_C_sf"/>
</dbReference>
<dbReference type="Gene3D" id="3.40.5.10">
    <property type="entry name" value="Ribosomal protein L9, N-terminal domain"/>
    <property type="match status" value="1"/>
</dbReference>
<dbReference type="EMBL" id="MFKT01000007">
    <property type="protein sequence ID" value="OGG53907.1"/>
    <property type="molecule type" value="Genomic_DNA"/>
</dbReference>
<evidence type="ECO:0000259" key="8">
    <source>
        <dbReference type="PROSITE" id="PS00651"/>
    </source>
</evidence>
<dbReference type="InterPro" id="IPR020069">
    <property type="entry name" value="Ribosomal_bL9_C"/>
</dbReference>
<dbReference type="Pfam" id="PF03948">
    <property type="entry name" value="Ribosomal_L9_C"/>
    <property type="match status" value="1"/>
</dbReference>
<dbReference type="HAMAP" id="MF_00503">
    <property type="entry name" value="Ribosomal_bL9"/>
    <property type="match status" value="1"/>
</dbReference>
<evidence type="ECO:0000313" key="10">
    <source>
        <dbReference type="Proteomes" id="UP000176863"/>
    </source>
</evidence>
<evidence type="ECO:0000256" key="2">
    <source>
        <dbReference type="ARBA" id="ARBA00022730"/>
    </source>
</evidence>
<dbReference type="InterPro" id="IPR000244">
    <property type="entry name" value="Ribosomal_bL9"/>
</dbReference>
<dbReference type="Proteomes" id="UP000176863">
    <property type="component" value="Unassembled WGS sequence"/>
</dbReference>
<dbReference type="Pfam" id="PF01281">
    <property type="entry name" value="Ribosomal_L9_N"/>
    <property type="match status" value="1"/>
</dbReference>
<comment type="caution">
    <text evidence="9">The sequence shown here is derived from an EMBL/GenBank/DDBJ whole genome shotgun (WGS) entry which is preliminary data.</text>
</comment>
<dbReference type="InterPro" id="IPR009027">
    <property type="entry name" value="Ribosomal_bL9/RNase_H1_N"/>
</dbReference>
<keyword evidence="5 7" id="KW-0687">Ribonucleoprotein</keyword>
<accession>A0A1F6CXR7</accession>
<dbReference type="PROSITE" id="PS00651">
    <property type="entry name" value="RIBOSOMAL_L9"/>
    <property type="match status" value="1"/>
</dbReference>
<reference evidence="9 10" key="1">
    <citation type="journal article" date="2016" name="Nat. Commun.">
        <title>Thousands of microbial genomes shed light on interconnected biogeochemical processes in an aquifer system.</title>
        <authorList>
            <person name="Anantharaman K."/>
            <person name="Brown C.T."/>
            <person name="Hug L.A."/>
            <person name="Sharon I."/>
            <person name="Castelle C.J."/>
            <person name="Probst A.J."/>
            <person name="Thomas B.C."/>
            <person name="Singh A."/>
            <person name="Wilkins M.J."/>
            <person name="Karaoz U."/>
            <person name="Brodie E.L."/>
            <person name="Williams K.H."/>
            <person name="Hubbard S.S."/>
            <person name="Banfield J.F."/>
        </authorList>
    </citation>
    <scope>NUCLEOTIDE SEQUENCE [LARGE SCALE GENOMIC DNA]</scope>
</reference>
<evidence type="ECO:0000256" key="3">
    <source>
        <dbReference type="ARBA" id="ARBA00022884"/>
    </source>
</evidence>
<comment type="function">
    <text evidence="7">Binds to the 23S rRNA.</text>
</comment>
<organism evidence="9 10">
    <name type="scientific">Candidatus Kaiserbacteria bacterium RIFCSPHIGHO2_01_FULL_53_29</name>
    <dbReference type="NCBI Taxonomy" id="1798480"/>
    <lineage>
        <taxon>Bacteria</taxon>
        <taxon>Candidatus Kaiseribacteriota</taxon>
    </lineage>
</organism>
<proteinExistence type="inferred from homology"/>
<evidence type="ECO:0000256" key="7">
    <source>
        <dbReference type="HAMAP-Rule" id="MF_00503"/>
    </source>
</evidence>
<keyword evidence="3 7" id="KW-0694">RNA-binding</keyword>
<dbReference type="Gene3D" id="3.10.430.100">
    <property type="entry name" value="Ribosomal protein L9, C-terminal domain"/>
    <property type="match status" value="1"/>
</dbReference>
<dbReference type="STRING" id="1798480.A2851_03315"/>
<dbReference type="GO" id="GO:0005840">
    <property type="term" value="C:ribosome"/>
    <property type="evidence" value="ECO:0007669"/>
    <property type="project" value="UniProtKB-KW"/>
</dbReference>
<gene>
    <name evidence="7" type="primary">rplI</name>
    <name evidence="9" type="ORF">A2851_03315</name>
</gene>
<evidence type="ECO:0000313" key="9">
    <source>
        <dbReference type="EMBL" id="OGG53907.1"/>
    </source>
</evidence>
<dbReference type="GO" id="GO:0003735">
    <property type="term" value="F:structural constituent of ribosome"/>
    <property type="evidence" value="ECO:0007669"/>
    <property type="project" value="InterPro"/>
</dbReference>
<dbReference type="InterPro" id="IPR020594">
    <property type="entry name" value="Ribosomal_bL9_bac/chp"/>
</dbReference>
<feature type="domain" description="Ribosomal protein L9" evidence="8">
    <location>
        <begin position="13"/>
        <end position="40"/>
    </location>
</feature>
<dbReference type="GO" id="GO:0006412">
    <property type="term" value="P:translation"/>
    <property type="evidence" value="ECO:0007669"/>
    <property type="project" value="UniProtKB-UniRule"/>
</dbReference>
<keyword evidence="4 7" id="KW-0689">Ribosomal protein</keyword>
<evidence type="ECO:0000256" key="1">
    <source>
        <dbReference type="ARBA" id="ARBA00010605"/>
    </source>
</evidence>
<dbReference type="AlphaFoldDB" id="A0A1F6CXR7"/>
<name>A0A1F6CXR7_9BACT</name>
<dbReference type="SUPFAM" id="SSF55653">
    <property type="entry name" value="Ribosomal protein L9 C-domain"/>
    <property type="match status" value="1"/>
</dbReference>
<dbReference type="GO" id="GO:1990904">
    <property type="term" value="C:ribonucleoprotein complex"/>
    <property type="evidence" value="ECO:0007669"/>
    <property type="project" value="UniProtKB-KW"/>
</dbReference>
<dbReference type="InterPro" id="IPR020070">
    <property type="entry name" value="Ribosomal_bL9_N"/>
</dbReference>
<keyword evidence="2 7" id="KW-0699">rRNA-binding</keyword>
<sequence>MKVILLKDMAKVGQHGTIKDVADGYALNFLIARGLAVQATPEKIAAHTAMQKREGEAREKEAQATVATIKSLEGKRIEIKARATEKGGLFKSITAADIKKVIGKEIPEDSIQLTKPIKEIGEYVVKIAAAGAEATITLDVTAQL</sequence>
<dbReference type="NCBIfam" id="TIGR00158">
    <property type="entry name" value="L9"/>
    <property type="match status" value="1"/>
</dbReference>
<dbReference type="GO" id="GO:0019843">
    <property type="term" value="F:rRNA binding"/>
    <property type="evidence" value="ECO:0007669"/>
    <property type="project" value="UniProtKB-UniRule"/>
</dbReference>
<evidence type="ECO:0000256" key="6">
    <source>
        <dbReference type="ARBA" id="ARBA00035292"/>
    </source>
</evidence>
<dbReference type="SUPFAM" id="SSF55658">
    <property type="entry name" value="L9 N-domain-like"/>
    <property type="match status" value="1"/>
</dbReference>
<evidence type="ECO:0000256" key="4">
    <source>
        <dbReference type="ARBA" id="ARBA00022980"/>
    </source>
</evidence>